<keyword evidence="10" id="KW-1185">Reference proteome</keyword>
<evidence type="ECO:0000259" key="8">
    <source>
        <dbReference type="Pfam" id="PF03458"/>
    </source>
</evidence>
<dbReference type="PANTHER" id="PTHR30506:SF3">
    <property type="entry name" value="UPF0126 INNER MEMBRANE PROTEIN YADS-RELATED"/>
    <property type="match status" value="1"/>
</dbReference>
<evidence type="ECO:0000256" key="5">
    <source>
        <dbReference type="ARBA" id="ARBA00022989"/>
    </source>
</evidence>
<dbReference type="GO" id="GO:0005886">
    <property type="term" value="C:plasma membrane"/>
    <property type="evidence" value="ECO:0007669"/>
    <property type="project" value="UniProtKB-SubCell"/>
</dbReference>
<keyword evidence="4 7" id="KW-0812">Transmembrane</keyword>
<comment type="subcellular location">
    <subcellularLocation>
        <location evidence="1">Cell membrane</location>
        <topology evidence="1">Multi-pass membrane protein</topology>
    </subcellularLocation>
</comment>
<dbReference type="InterPro" id="IPR005115">
    <property type="entry name" value="Gly_transporter"/>
</dbReference>
<gene>
    <name evidence="9" type="ORF">BOCO_0078</name>
</gene>
<dbReference type="PANTHER" id="PTHR30506">
    <property type="entry name" value="INNER MEMBRANE PROTEIN"/>
    <property type="match status" value="1"/>
</dbReference>
<accession>A0A261EVL0</accession>
<comment type="caution">
    <text evidence="9">The sequence shown here is derived from an EMBL/GenBank/DDBJ whole genome shotgun (WGS) entry which is preliminary data.</text>
</comment>
<feature type="domain" description="Glycine transporter" evidence="8">
    <location>
        <begin position="99"/>
        <end position="173"/>
    </location>
</feature>
<evidence type="ECO:0000313" key="9">
    <source>
        <dbReference type="EMBL" id="OZG50892.1"/>
    </source>
</evidence>
<feature type="transmembrane region" description="Helical" evidence="7">
    <location>
        <begin position="117"/>
        <end position="137"/>
    </location>
</feature>
<sequence>MTLALESNAFLMGIEYLAIFCWGLLGGLAAIRKGYDLFAVLLTSWLTALGGGVIRDVLLGIFPPPGIVDKRMVLTALVASIVVACFHPEVGKMYWSMLVLDGVALGLFAVNGTAKALVHGTSGMTAIFLGMVTALGGGLIRDTLLNEVSVVIADRHWYAVPTLIACILTVLVTRGFQSGRLSFEDEVFFDLSIVCMVLALRLLSVKFNWVVPGALQRSKHQMEENTQA</sequence>
<dbReference type="RefSeq" id="WP_094722139.1">
    <property type="nucleotide sequence ID" value="NZ_MWWS01000002.1"/>
</dbReference>
<organism evidence="9 10">
    <name type="scientific">Bombiscardovia coagulans</name>
    <dbReference type="NCBI Taxonomy" id="686666"/>
    <lineage>
        <taxon>Bacteria</taxon>
        <taxon>Bacillati</taxon>
        <taxon>Actinomycetota</taxon>
        <taxon>Actinomycetes</taxon>
        <taxon>Bifidobacteriales</taxon>
        <taxon>Bifidobacteriaceae</taxon>
        <taxon>Bombiscardovia</taxon>
    </lineage>
</organism>
<feature type="transmembrane region" description="Helical" evidence="7">
    <location>
        <begin position="157"/>
        <end position="176"/>
    </location>
</feature>
<dbReference type="EMBL" id="MWWS01000002">
    <property type="protein sequence ID" value="OZG50892.1"/>
    <property type="molecule type" value="Genomic_DNA"/>
</dbReference>
<feature type="transmembrane region" description="Helical" evidence="7">
    <location>
        <begin position="9"/>
        <end position="31"/>
    </location>
</feature>
<evidence type="ECO:0000256" key="7">
    <source>
        <dbReference type="SAM" id="Phobius"/>
    </source>
</evidence>
<evidence type="ECO:0000256" key="4">
    <source>
        <dbReference type="ARBA" id="ARBA00022692"/>
    </source>
</evidence>
<keyword evidence="5 7" id="KW-1133">Transmembrane helix</keyword>
<dbReference type="OrthoDB" id="9791874at2"/>
<protein>
    <recommendedName>
        <fullName evidence="8">Glycine transporter domain-containing protein</fullName>
    </recommendedName>
</protein>
<evidence type="ECO:0000256" key="2">
    <source>
        <dbReference type="ARBA" id="ARBA00008193"/>
    </source>
</evidence>
<feature type="transmembrane region" description="Helical" evidence="7">
    <location>
        <begin position="37"/>
        <end position="59"/>
    </location>
</feature>
<reference evidence="9 10" key="1">
    <citation type="journal article" date="2017" name="BMC Genomics">
        <title>Comparative genomic and phylogenomic analyses of the Bifidobacteriaceae family.</title>
        <authorList>
            <person name="Lugli G.A."/>
            <person name="Milani C."/>
            <person name="Turroni F."/>
            <person name="Duranti S."/>
            <person name="Mancabelli L."/>
            <person name="Mangifesta M."/>
            <person name="Ferrario C."/>
            <person name="Modesto M."/>
            <person name="Mattarelli P."/>
            <person name="Jiri K."/>
            <person name="van Sinderen D."/>
            <person name="Ventura M."/>
        </authorList>
    </citation>
    <scope>NUCLEOTIDE SEQUENCE [LARGE SCALE GENOMIC DNA]</scope>
    <source>
        <strain evidence="9 10">DSM 22924</strain>
    </source>
</reference>
<keyword evidence="3" id="KW-1003">Cell membrane</keyword>
<dbReference type="AlphaFoldDB" id="A0A261EVL0"/>
<dbReference type="Pfam" id="PF03458">
    <property type="entry name" value="Gly_transporter"/>
    <property type="match status" value="2"/>
</dbReference>
<feature type="transmembrane region" description="Helical" evidence="7">
    <location>
        <begin position="93"/>
        <end position="110"/>
    </location>
</feature>
<dbReference type="Proteomes" id="UP000216004">
    <property type="component" value="Unassembled WGS sequence"/>
</dbReference>
<name>A0A261EVL0_9BIFI</name>
<proteinExistence type="inferred from homology"/>
<feature type="domain" description="Glycine transporter" evidence="8">
    <location>
        <begin position="14"/>
        <end position="87"/>
    </location>
</feature>
<evidence type="ECO:0000313" key="10">
    <source>
        <dbReference type="Proteomes" id="UP000216004"/>
    </source>
</evidence>
<comment type="similarity">
    <text evidence="2">Belongs to the UPF0126 family.</text>
</comment>
<evidence type="ECO:0000256" key="1">
    <source>
        <dbReference type="ARBA" id="ARBA00004651"/>
    </source>
</evidence>
<keyword evidence="6 7" id="KW-0472">Membrane</keyword>
<evidence type="ECO:0000256" key="6">
    <source>
        <dbReference type="ARBA" id="ARBA00023136"/>
    </source>
</evidence>
<evidence type="ECO:0000256" key="3">
    <source>
        <dbReference type="ARBA" id="ARBA00022475"/>
    </source>
</evidence>